<dbReference type="RefSeq" id="WP_275031302.1">
    <property type="nucleotide sequence ID" value="NZ_CP118615.1"/>
</dbReference>
<dbReference type="EMBL" id="CP118615">
    <property type="protein sequence ID" value="WDZ84715.1"/>
    <property type="molecule type" value="Genomic_DNA"/>
</dbReference>
<dbReference type="Proteomes" id="UP001219605">
    <property type="component" value="Chromosome"/>
</dbReference>
<evidence type="ECO:0000313" key="1">
    <source>
        <dbReference type="EMBL" id="WDZ84715.1"/>
    </source>
</evidence>
<gene>
    <name evidence="1" type="ORF">PVK37_30540</name>
</gene>
<protein>
    <submittedName>
        <fullName evidence="1">Uncharacterized protein</fullName>
    </submittedName>
</protein>
<accession>A0ABY7ZP36</accession>
<proteinExistence type="predicted"/>
<name>A0ABY7ZP36_9ACTN</name>
<evidence type="ECO:0000313" key="2">
    <source>
        <dbReference type="Proteomes" id="UP001219605"/>
    </source>
</evidence>
<sequence>MDEITVVEEELYAHECRIRDLYASRLREFRPDERLLQTEHTYEESKVRGDMRTIDRVDTIRIWEFKINAGYEGLGQILTYLALARKDLAFKRQVRGVLAAFHIQPEVALAIEVLNLGIEVVMLPEKMRLAGAIPRVREPLLLPQIPELSALLPPRAKDE</sequence>
<keyword evidence="2" id="KW-1185">Reference proteome</keyword>
<organism evidence="1 2">
    <name type="scientific">Micromonospora cathayae</name>
    <dbReference type="NCBI Taxonomy" id="3028804"/>
    <lineage>
        <taxon>Bacteria</taxon>
        <taxon>Bacillati</taxon>
        <taxon>Actinomycetota</taxon>
        <taxon>Actinomycetes</taxon>
        <taxon>Micromonosporales</taxon>
        <taxon>Micromonosporaceae</taxon>
        <taxon>Micromonospora</taxon>
    </lineage>
</organism>
<dbReference type="InterPro" id="IPR011856">
    <property type="entry name" value="tRNA_endonuc-like_dom_sf"/>
</dbReference>
<dbReference type="Gene3D" id="3.40.1350.10">
    <property type="match status" value="1"/>
</dbReference>
<reference evidence="1 2" key="1">
    <citation type="submission" date="2023-02" db="EMBL/GenBank/DDBJ databases">
        <authorList>
            <person name="Mo P."/>
        </authorList>
    </citation>
    <scope>NUCLEOTIDE SEQUENCE [LARGE SCALE GENOMIC DNA]</scope>
    <source>
        <strain evidence="1 2">HUAS 3</strain>
    </source>
</reference>